<dbReference type="Proteomes" id="UP000050863">
    <property type="component" value="Unassembled WGS sequence"/>
</dbReference>
<dbReference type="PANTHER" id="PTHR37310">
    <property type="entry name" value="CYTOPLASMIC PROTEIN-RELATED"/>
    <property type="match status" value="1"/>
</dbReference>
<dbReference type="InterPro" id="IPR044543">
    <property type="entry name" value="YHJQ-like"/>
</dbReference>
<accession>A0A0R3KIX3</accession>
<dbReference type="RefSeq" id="WP_057839990.1">
    <property type="nucleotide sequence ID" value="NZ_LLXZ01000205.1"/>
</dbReference>
<dbReference type="AlphaFoldDB" id="A0A0R3KIX3"/>
<keyword evidence="2" id="KW-1185">Reference proteome</keyword>
<dbReference type="CDD" id="cd08026">
    <property type="entry name" value="DUF326"/>
    <property type="match status" value="1"/>
</dbReference>
<name>A0A0R3KIX3_9BRAD</name>
<dbReference type="STRING" id="280332.CQ12_03745"/>
<dbReference type="OrthoDB" id="5396211at2"/>
<evidence type="ECO:0000313" key="1">
    <source>
        <dbReference type="EMBL" id="KRQ95704.1"/>
    </source>
</evidence>
<organism evidence="1 2">
    <name type="scientific">Bradyrhizobium jicamae</name>
    <dbReference type="NCBI Taxonomy" id="280332"/>
    <lineage>
        <taxon>Bacteria</taxon>
        <taxon>Pseudomonadati</taxon>
        <taxon>Pseudomonadota</taxon>
        <taxon>Alphaproteobacteria</taxon>
        <taxon>Hyphomicrobiales</taxon>
        <taxon>Nitrobacteraceae</taxon>
        <taxon>Bradyrhizobium</taxon>
    </lineage>
</organism>
<protein>
    <submittedName>
        <fullName evidence="1">Ferredoxin</fullName>
    </submittedName>
</protein>
<dbReference type="EMBL" id="LLXZ01000205">
    <property type="protein sequence ID" value="KRQ95704.1"/>
    <property type="molecule type" value="Genomic_DNA"/>
</dbReference>
<proteinExistence type="predicted"/>
<dbReference type="PANTHER" id="PTHR37310:SF1">
    <property type="entry name" value="CYTOPLASMIC PROTEIN"/>
    <property type="match status" value="1"/>
</dbReference>
<comment type="caution">
    <text evidence="1">The sequence shown here is derived from an EMBL/GenBank/DDBJ whole genome shotgun (WGS) entry which is preliminary data.</text>
</comment>
<sequence>MHAREMIGTHPAVQGQVSDALIRCIEECYSCAQICTSCADACLSEKMVQELTQCIRLDLDCADICNITGRIMTRRTGSDDEVMRRMLSVCAAACRLCAEECQKHAAMHEHCRICAESCRRCMEACQEVARGMAH</sequence>
<gene>
    <name evidence="1" type="ORF">CQ12_03745</name>
</gene>
<reference evidence="1 2" key="1">
    <citation type="submission" date="2014-03" db="EMBL/GenBank/DDBJ databases">
        <title>Bradyrhizobium valentinum sp. nov., isolated from effective nodules of Lupinus mariae-josephae, a lupine endemic of basic-lime soils in Eastern Spain.</title>
        <authorList>
            <person name="Duran D."/>
            <person name="Rey L."/>
            <person name="Navarro A."/>
            <person name="Busquets A."/>
            <person name="Imperial J."/>
            <person name="Ruiz-Argueso T."/>
        </authorList>
    </citation>
    <scope>NUCLEOTIDE SEQUENCE [LARGE SCALE GENOMIC DNA]</scope>
    <source>
        <strain evidence="1 2">PAC68</strain>
    </source>
</reference>
<evidence type="ECO:0000313" key="2">
    <source>
        <dbReference type="Proteomes" id="UP000050863"/>
    </source>
</evidence>
<dbReference type="Pfam" id="PF03860">
    <property type="entry name" value="Csp"/>
    <property type="match status" value="1"/>
</dbReference>
<dbReference type="Gene3D" id="1.20.1270.360">
    <property type="match status" value="1"/>
</dbReference>
<dbReference type="InterPro" id="IPR005560">
    <property type="entry name" value="Csp_YhjQ"/>
</dbReference>